<evidence type="ECO:0000313" key="1">
    <source>
        <dbReference type="EMBL" id="MPC67708.1"/>
    </source>
</evidence>
<gene>
    <name evidence="1" type="ORF">E2C01_061889</name>
</gene>
<protein>
    <submittedName>
        <fullName evidence="1">Uncharacterized protein</fullName>
    </submittedName>
</protein>
<keyword evidence="2" id="KW-1185">Reference proteome</keyword>
<sequence length="79" mass="9095">MHIMCYSNFTIQCIPLFHHSKWKTVFFNIIHTLAHCDLYMSSCTLLLGPHILFYLVRLVVPFPSVVLHMLGPLIPAISL</sequence>
<name>A0A5B7HFM4_PORTR</name>
<proteinExistence type="predicted"/>
<evidence type="ECO:0000313" key="2">
    <source>
        <dbReference type="Proteomes" id="UP000324222"/>
    </source>
</evidence>
<dbReference type="AlphaFoldDB" id="A0A5B7HFM4"/>
<reference evidence="1 2" key="1">
    <citation type="submission" date="2019-05" db="EMBL/GenBank/DDBJ databases">
        <title>Another draft genome of Portunus trituberculatus and its Hox gene families provides insights of decapod evolution.</title>
        <authorList>
            <person name="Jeong J.-H."/>
            <person name="Song I."/>
            <person name="Kim S."/>
            <person name="Choi T."/>
            <person name="Kim D."/>
            <person name="Ryu S."/>
            <person name="Kim W."/>
        </authorList>
    </citation>
    <scope>NUCLEOTIDE SEQUENCE [LARGE SCALE GENOMIC DNA]</scope>
    <source>
        <tissue evidence="1">Muscle</tissue>
    </source>
</reference>
<dbReference type="EMBL" id="VSRR010026634">
    <property type="protein sequence ID" value="MPC67708.1"/>
    <property type="molecule type" value="Genomic_DNA"/>
</dbReference>
<dbReference type="Proteomes" id="UP000324222">
    <property type="component" value="Unassembled WGS sequence"/>
</dbReference>
<comment type="caution">
    <text evidence="1">The sequence shown here is derived from an EMBL/GenBank/DDBJ whole genome shotgun (WGS) entry which is preliminary data.</text>
</comment>
<organism evidence="1 2">
    <name type="scientific">Portunus trituberculatus</name>
    <name type="common">Swimming crab</name>
    <name type="synonym">Neptunus trituberculatus</name>
    <dbReference type="NCBI Taxonomy" id="210409"/>
    <lineage>
        <taxon>Eukaryota</taxon>
        <taxon>Metazoa</taxon>
        <taxon>Ecdysozoa</taxon>
        <taxon>Arthropoda</taxon>
        <taxon>Crustacea</taxon>
        <taxon>Multicrustacea</taxon>
        <taxon>Malacostraca</taxon>
        <taxon>Eumalacostraca</taxon>
        <taxon>Eucarida</taxon>
        <taxon>Decapoda</taxon>
        <taxon>Pleocyemata</taxon>
        <taxon>Brachyura</taxon>
        <taxon>Eubrachyura</taxon>
        <taxon>Portunoidea</taxon>
        <taxon>Portunidae</taxon>
        <taxon>Portuninae</taxon>
        <taxon>Portunus</taxon>
    </lineage>
</organism>
<accession>A0A5B7HFM4</accession>